<name>A0AAN8XB14_HALRR</name>
<reference evidence="2 3" key="1">
    <citation type="submission" date="2023-11" db="EMBL/GenBank/DDBJ databases">
        <title>Halocaridina rubra genome assembly.</title>
        <authorList>
            <person name="Smith C."/>
        </authorList>
    </citation>
    <scope>NUCLEOTIDE SEQUENCE [LARGE SCALE GENOMIC DNA]</scope>
    <source>
        <strain evidence="2">EP-1</strain>
        <tissue evidence="2">Whole</tissue>
    </source>
</reference>
<feature type="region of interest" description="Disordered" evidence="1">
    <location>
        <begin position="201"/>
        <end position="220"/>
    </location>
</feature>
<organism evidence="2 3">
    <name type="scientific">Halocaridina rubra</name>
    <name type="common">Hawaiian red shrimp</name>
    <dbReference type="NCBI Taxonomy" id="373956"/>
    <lineage>
        <taxon>Eukaryota</taxon>
        <taxon>Metazoa</taxon>
        <taxon>Ecdysozoa</taxon>
        <taxon>Arthropoda</taxon>
        <taxon>Crustacea</taxon>
        <taxon>Multicrustacea</taxon>
        <taxon>Malacostraca</taxon>
        <taxon>Eumalacostraca</taxon>
        <taxon>Eucarida</taxon>
        <taxon>Decapoda</taxon>
        <taxon>Pleocyemata</taxon>
        <taxon>Caridea</taxon>
        <taxon>Atyoidea</taxon>
        <taxon>Atyidae</taxon>
        <taxon>Halocaridina</taxon>
    </lineage>
</organism>
<feature type="compositionally biased region" description="Basic and acidic residues" evidence="1">
    <location>
        <begin position="201"/>
        <end position="210"/>
    </location>
</feature>
<comment type="caution">
    <text evidence="2">The sequence shown here is derived from an EMBL/GenBank/DDBJ whole genome shotgun (WGS) entry which is preliminary data.</text>
</comment>
<accession>A0AAN8XB14</accession>
<evidence type="ECO:0000256" key="1">
    <source>
        <dbReference type="SAM" id="MobiDB-lite"/>
    </source>
</evidence>
<dbReference type="Proteomes" id="UP001381693">
    <property type="component" value="Unassembled WGS sequence"/>
</dbReference>
<evidence type="ECO:0000313" key="3">
    <source>
        <dbReference type="Proteomes" id="UP001381693"/>
    </source>
</evidence>
<proteinExistence type="predicted"/>
<gene>
    <name evidence="2" type="ORF">SK128_025640</name>
</gene>
<keyword evidence="3" id="KW-1185">Reference proteome</keyword>
<sequence length="258" mass="28953">VDTPTPDTVKSVGGGVVGRQWAWLLDVERACGLVVGRCLEGMLLGPPLTPNEIRSKPWLSMHLFSCGLSSKDISSEQVSEYISQVCSVIESGHKKEAIVEILYRHSVTYPQLTTPLISVLKANSQIILWMDEMACSEDWDTCEVKDDNLLIISTHLLLSTFLFHTGISQSQLGLHCYPVMREVFRLVYHIRRRLVTLKTQEDSEHERSRASSDAAPEEERTRVEIVEQMLSLRVPVAHEAGLDALSIFSLCNHSILKL</sequence>
<dbReference type="AlphaFoldDB" id="A0AAN8XB14"/>
<feature type="non-terminal residue" evidence="2">
    <location>
        <position position="1"/>
    </location>
</feature>
<protein>
    <submittedName>
        <fullName evidence="2">Uncharacterized protein</fullName>
    </submittedName>
</protein>
<dbReference type="EMBL" id="JAXCGZ010006922">
    <property type="protein sequence ID" value="KAK7079466.1"/>
    <property type="molecule type" value="Genomic_DNA"/>
</dbReference>
<evidence type="ECO:0000313" key="2">
    <source>
        <dbReference type="EMBL" id="KAK7079466.1"/>
    </source>
</evidence>